<gene>
    <name evidence="1" type="ORF">AB1Y20_022504</name>
</gene>
<dbReference type="EMBL" id="JBGBPQ010000008">
    <property type="protein sequence ID" value="KAL1520945.1"/>
    <property type="molecule type" value="Genomic_DNA"/>
</dbReference>
<dbReference type="PANTHER" id="PTHR46018:SF2">
    <property type="entry name" value="ZINC PHOSPHODIESTERASE ELAC PROTEIN 1"/>
    <property type="match status" value="1"/>
</dbReference>
<accession>A0AB34JJ64</accession>
<proteinExistence type="predicted"/>
<evidence type="ECO:0000313" key="1">
    <source>
        <dbReference type="EMBL" id="KAL1520945.1"/>
    </source>
</evidence>
<protein>
    <submittedName>
        <fullName evidence="1">Uncharacterized protein</fullName>
    </submittedName>
</protein>
<comment type="caution">
    <text evidence="1">The sequence shown here is derived from an EMBL/GenBank/DDBJ whole genome shotgun (WGS) entry which is preliminary data.</text>
</comment>
<dbReference type="Proteomes" id="UP001515480">
    <property type="component" value="Unassembled WGS sequence"/>
</dbReference>
<sequence>MLFAPRGLAATYRTLTGRRAALCTRLPRRTRRIRTDRVKMRTMDAIDLTFLGTGSGEPSPTRNQQGLLLRSATDGWLFDCGEGSQHRLMFTHHSPSDIKRIFISHLHGDHVFGLPGLLCAMSSKSLSNTFPEPAGPRSAAVSSEAPIQIVGPSGLRTFLYTSLLNTYASMAGKPFQVHELAGFRYQHLRKSQPVQYPGLHPFEVPGETIFPEPDGSWVIPIAQSELPFAVRAVELNHTVPTVGWVLTEEPRPGKLNPQRLLPLIRQHNLGAF</sequence>
<dbReference type="AlphaFoldDB" id="A0AB34JJ64"/>
<organism evidence="1 2">
    <name type="scientific">Prymnesium parvum</name>
    <name type="common">Toxic golden alga</name>
    <dbReference type="NCBI Taxonomy" id="97485"/>
    <lineage>
        <taxon>Eukaryota</taxon>
        <taxon>Haptista</taxon>
        <taxon>Haptophyta</taxon>
        <taxon>Prymnesiophyceae</taxon>
        <taxon>Prymnesiales</taxon>
        <taxon>Prymnesiaceae</taxon>
        <taxon>Prymnesium</taxon>
    </lineage>
</organism>
<dbReference type="GO" id="GO:0005634">
    <property type="term" value="C:nucleus"/>
    <property type="evidence" value="ECO:0007669"/>
    <property type="project" value="TreeGrafter"/>
</dbReference>
<evidence type="ECO:0000313" key="2">
    <source>
        <dbReference type="Proteomes" id="UP001515480"/>
    </source>
</evidence>
<reference evidence="1 2" key="1">
    <citation type="journal article" date="2024" name="Science">
        <title>Giant polyketide synthase enzymes in the biosynthesis of giant marine polyether toxins.</title>
        <authorList>
            <person name="Fallon T.R."/>
            <person name="Shende V.V."/>
            <person name="Wierzbicki I.H."/>
            <person name="Pendleton A.L."/>
            <person name="Watervoot N.F."/>
            <person name="Auber R.P."/>
            <person name="Gonzalez D.J."/>
            <person name="Wisecaver J.H."/>
            <person name="Moore B.S."/>
        </authorList>
    </citation>
    <scope>NUCLEOTIDE SEQUENCE [LARGE SCALE GENOMIC DNA]</scope>
    <source>
        <strain evidence="1 2">12B1</strain>
    </source>
</reference>
<dbReference type="GO" id="GO:0042781">
    <property type="term" value="F:3'-tRNA processing endoribonuclease activity"/>
    <property type="evidence" value="ECO:0007669"/>
    <property type="project" value="TreeGrafter"/>
</dbReference>
<dbReference type="Gene3D" id="3.60.15.10">
    <property type="entry name" value="Ribonuclease Z/Hydroxyacylglutathione hydrolase-like"/>
    <property type="match status" value="1"/>
</dbReference>
<dbReference type="PANTHER" id="PTHR46018">
    <property type="entry name" value="ZINC PHOSPHODIESTERASE ELAC PROTEIN 1"/>
    <property type="match status" value="1"/>
</dbReference>
<dbReference type="InterPro" id="IPR036866">
    <property type="entry name" value="RibonucZ/Hydroxyglut_hydro"/>
</dbReference>
<name>A0AB34JJ64_PRYPA</name>
<keyword evidence="2" id="KW-1185">Reference proteome</keyword>
<dbReference type="SUPFAM" id="SSF56281">
    <property type="entry name" value="Metallo-hydrolase/oxidoreductase"/>
    <property type="match status" value="1"/>
</dbReference>
<dbReference type="Pfam" id="PF23023">
    <property type="entry name" value="Anti-Pycsar_Apyc1"/>
    <property type="match status" value="1"/>
</dbReference>